<evidence type="ECO:0000256" key="5">
    <source>
        <dbReference type="SAM" id="Phobius"/>
    </source>
</evidence>
<keyword evidence="8" id="KW-1185">Reference proteome</keyword>
<evidence type="ECO:0000256" key="4">
    <source>
        <dbReference type="ARBA" id="ARBA00023284"/>
    </source>
</evidence>
<dbReference type="PANTHER" id="PTHR13887:SF14">
    <property type="entry name" value="DISULFIDE BOND FORMATION PROTEIN D"/>
    <property type="match status" value="1"/>
</dbReference>
<dbReference type="InterPro" id="IPR001853">
    <property type="entry name" value="DSBA-like_thioredoxin_dom"/>
</dbReference>
<keyword evidence="5" id="KW-0472">Membrane</keyword>
<dbReference type="PANTHER" id="PTHR13887">
    <property type="entry name" value="GLUTATHIONE S-TRANSFERASE KAPPA"/>
    <property type="match status" value="1"/>
</dbReference>
<dbReference type="Pfam" id="PF01323">
    <property type="entry name" value="DSBA"/>
    <property type="match status" value="1"/>
</dbReference>
<dbReference type="Proteomes" id="UP001229355">
    <property type="component" value="Plasmid unnamed"/>
</dbReference>
<gene>
    <name evidence="7" type="ORF">PZN02_006411</name>
</gene>
<evidence type="ECO:0000313" key="7">
    <source>
        <dbReference type="EMBL" id="WEX91577.1"/>
    </source>
</evidence>
<evidence type="ECO:0000256" key="1">
    <source>
        <dbReference type="ARBA" id="ARBA00022729"/>
    </source>
</evidence>
<dbReference type="RefSeq" id="WP_280663537.1">
    <property type="nucleotide sequence ID" value="NZ_CP120375.1"/>
</dbReference>
<keyword evidence="5" id="KW-0812">Transmembrane</keyword>
<reference evidence="7 8" key="1">
    <citation type="submission" date="2023-03" db="EMBL/GenBank/DDBJ databases">
        <authorList>
            <person name="Kaur S."/>
            <person name="Espinosa-Saiz D."/>
            <person name="Velazquez E."/>
            <person name="Menendez E."/>
            <person name="diCenzo G.C."/>
        </authorList>
    </citation>
    <scope>NUCLEOTIDE SEQUENCE [LARGE SCALE GENOMIC DNA]</scope>
    <source>
        <strain evidence="7 8">LMG 24692</strain>
        <plasmid evidence="7 8">unnamed</plasmid>
    </source>
</reference>
<keyword evidence="4" id="KW-0676">Redox-active center</keyword>
<feature type="transmembrane region" description="Helical" evidence="5">
    <location>
        <begin position="7"/>
        <end position="24"/>
    </location>
</feature>
<geneLocation type="plasmid" evidence="7 8">
    <name>unnamed</name>
</geneLocation>
<proteinExistence type="predicted"/>
<organism evidence="7 8">
    <name type="scientific">Sinorhizobium garamanticum</name>
    <dbReference type="NCBI Taxonomy" id="680247"/>
    <lineage>
        <taxon>Bacteria</taxon>
        <taxon>Pseudomonadati</taxon>
        <taxon>Pseudomonadota</taxon>
        <taxon>Alphaproteobacteria</taxon>
        <taxon>Hyphomicrobiales</taxon>
        <taxon>Rhizobiaceae</taxon>
        <taxon>Sinorhizobium/Ensifer group</taxon>
        <taxon>Sinorhizobium</taxon>
    </lineage>
</organism>
<keyword evidence="5" id="KW-1133">Transmembrane helix</keyword>
<keyword evidence="7" id="KW-0614">Plasmid</keyword>
<dbReference type="InterPro" id="IPR036249">
    <property type="entry name" value="Thioredoxin-like_sf"/>
</dbReference>
<accession>A0ABY8DPD9</accession>
<dbReference type="SUPFAM" id="SSF52833">
    <property type="entry name" value="Thioredoxin-like"/>
    <property type="match status" value="1"/>
</dbReference>
<sequence>MRLSWKSVYFVLAGLSLLYAIWYLDQRLSGVLATPEVIAESVNGTEAPRQAAKDHELAAVIVQRHDEIFNDPDSPVGANPKGSTNLAEFFDYNCTYCRQAAQMLAGLERDDRDLRVVFKQNPVFGPDSVFAARAALASQKQGKFLALHEALMAHPGPVTKTSTLEIAVQLGLDLERLKKDMEDTAVDEEIKRTRALARDLHLFSVPSFVVGNEIVQGARNADEMKRLIKSPQGL</sequence>
<evidence type="ECO:0000256" key="2">
    <source>
        <dbReference type="ARBA" id="ARBA00023002"/>
    </source>
</evidence>
<dbReference type="PROSITE" id="PS51352">
    <property type="entry name" value="THIOREDOXIN_2"/>
    <property type="match status" value="1"/>
</dbReference>
<name>A0ABY8DPD9_9HYPH</name>
<dbReference type="InterPro" id="IPR013766">
    <property type="entry name" value="Thioredoxin_domain"/>
</dbReference>
<evidence type="ECO:0000256" key="3">
    <source>
        <dbReference type="ARBA" id="ARBA00023157"/>
    </source>
</evidence>
<evidence type="ECO:0000259" key="6">
    <source>
        <dbReference type="PROSITE" id="PS51352"/>
    </source>
</evidence>
<dbReference type="CDD" id="cd03023">
    <property type="entry name" value="DsbA_Com1_like"/>
    <property type="match status" value="1"/>
</dbReference>
<keyword evidence="3" id="KW-1015">Disulfide bond</keyword>
<dbReference type="Gene3D" id="3.40.30.10">
    <property type="entry name" value="Glutaredoxin"/>
    <property type="match status" value="1"/>
</dbReference>
<evidence type="ECO:0000313" key="8">
    <source>
        <dbReference type="Proteomes" id="UP001229355"/>
    </source>
</evidence>
<keyword evidence="2" id="KW-0560">Oxidoreductase</keyword>
<protein>
    <submittedName>
        <fullName evidence="7">DsbA family protein</fullName>
    </submittedName>
</protein>
<feature type="domain" description="Thioredoxin" evidence="6">
    <location>
        <begin position="41"/>
        <end position="233"/>
    </location>
</feature>
<dbReference type="EMBL" id="CP120375">
    <property type="protein sequence ID" value="WEX91577.1"/>
    <property type="molecule type" value="Genomic_DNA"/>
</dbReference>
<keyword evidence="1" id="KW-0732">Signal</keyword>